<proteinExistence type="predicted"/>
<dbReference type="HOGENOM" id="CLU_2307877_0_0_1"/>
<dbReference type="VEuPathDB" id="FungiDB:sr17382"/>
<dbReference type="EMBL" id="FQ311443">
    <property type="protein sequence ID" value="CBQ71270.1"/>
    <property type="molecule type" value="Genomic_DNA"/>
</dbReference>
<dbReference type="AlphaFoldDB" id="E6ZVW3"/>
<protein>
    <submittedName>
        <fullName evidence="1">Uncharacterized protein</fullName>
    </submittedName>
</protein>
<organism evidence="1 2">
    <name type="scientific">Sporisorium reilianum (strain SRZ2)</name>
    <name type="common">Maize head smut fungus</name>
    <dbReference type="NCBI Taxonomy" id="999809"/>
    <lineage>
        <taxon>Eukaryota</taxon>
        <taxon>Fungi</taxon>
        <taxon>Dikarya</taxon>
        <taxon>Basidiomycota</taxon>
        <taxon>Ustilaginomycotina</taxon>
        <taxon>Ustilaginomycetes</taxon>
        <taxon>Ustilaginales</taxon>
        <taxon>Ustilaginaceae</taxon>
        <taxon>Sporisorium</taxon>
    </lineage>
</organism>
<evidence type="ECO:0000313" key="1">
    <source>
        <dbReference type="EMBL" id="CBQ71270.1"/>
    </source>
</evidence>
<keyword evidence="2" id="KW-1185">Reference proteome</keyword>
<dbReference type="Proteomes" id="UP000008867">
    <property type="component" value="Chromosome 21"/>
</dbReference>
<evidence type="ECO:0000313" key="2">
    <source>
        <dbReference type="Proteomes" id="UP000008867"/>
    </source>
</evidence>
<accession>E6ZVW3</accession>
<reference evidence="1 2" key="1">
    <citation type="journal article" date="2010" name="Science">
        <title>Pathogenicity determinants in smut fungi revealed by genome comparison.</title>
        <authorList>
            <person name="Schirawski J."/>
            <person name="Mannhaupt G."/>
            <person name="Muench K."/>
            <person name="Brefort T."/>
            <person name="Schipper K."/>
            <person name="Doehlemann G."/>
            <person name="Di Stasio M."/>
            <person name="Roessel N."/>
            <person name="Mendoza-Mendoza A."/>
            <person name="Pester D."/>
            <person name="Mueller O."/>
            <person name="Winterberg B."/>
            <person name="Meyer E."/>
            <person name="Ghareeb H."/>
            <person name="Wollenberg T."/>
            <person name="Muensterkoetter M."/>
            <person name="Wong P."/>
            <person name="Walter M."/>
            <person name="Stukenbrock E."/>
            <person name="Gueldener U."/>
            <person name="Kahmann R."/>
        </authorList>
    </citation>
    <scope>NUCLEOTIDE SEQUENCE [LARGE SCALE GENOMIC DNA]</scope>
    <source>
        <strain evidence="2">SRZ2</strain>
    </source>
</reference>
<sequence>MCVVLLPSVIQLLRPSLDLTGTTPVDTSGRSALRIMHLTHLVRGGLQLCSSTAATRFDTPENFDAALALNQLYPSRYAWPASFALRRDMLANLSAADCLV</sequence>
<gene>
    <name evidence="1" type="ORF">sr17382</name>
</gene>
<name>E6ZVW3_SPORE</name>